<dbReference type="NCBIfam" id="TIGR00439">
    <property type="entry name" value="FtsX_Gneg"/>
    <property type="match status" value="1"/>
</dbReference>
<keyword evidence="17" id="KW-1185">Reference proteome</keyword>
<evidence type="ECO:0000256" key="10">
    <source>
        <dbReference type="ARBA" id="ARBA00023136"/>
    </source>
</evidence>
<dbReference type="InterPro" id="IPR003838">
    <property type="entry name" value="ABC3_permease_C"/>
</dbReference>
<evidence type="ECO:0000256" key="9">
    <source>
        <dbReference type="ARBA" id="ARBA00022989"/>
    </source>
</evidence>
<organism evidence="16 17">
    <name type="scientific">Desulfotomaculum copahuensis</name>
    <dbReference type="NCBI Taxonomy" id="1838280"/>
    <lineage>
        <taxon>Bacteria</taxon>
        <taxon>Bacillati</taxon>
        <taxon>Bacillota</taxon>
        <taxon>Clostridia</taxon>
        <taxon>Eubacteriales</taxon>
        <taxon>Desulfotomaculaceae</taxon>
        <taxon>Desulfotomaculum</taxon>
    </lineage>
</organism>
<proteinExistence type="inferred from homology"/>
<keyword evidence="10 12" id="KW-0472">Membrane</keyword>
<protein>
    <recommendedName>
        <fullName evidence="4 12">Cell division protein FtsX</fullName>
    </recommendedName>
</protein>
<dbReference type="EMBL" id="LYVF01000184">
    <property type="protein sequence ID" value="OAT80206.1"/>
    <property type="molecule type" value="Genomic_DNA"/>
</dbReference>
<feature type="domain" description="ABC3 transporter permease C-terminal" evidence="14">
    <location>
        <begin position="175"/>
        <end position="285"/>
    </location>
</feature>
<evidence type="ECO:0000256" key="6">
    <source>
        <dbReference type="ARBA" id="ARBA00022519"/>
    </source>
</evidence>
<gene>
    <name evidence="16" type="ORF">A6M21_00915</name>
</gene>
<evidence type="ECO:0000256" key="1">
    <source>
        <dbReference type="ARBA" id="ARBA00004429"/>
    </source>
</evidence>
<dbReference type="GO" id="GO:0005886">
    <property type="term" value="C:plasma membrane"/>
    <property type="evidence" value="ECO:0007669"/>
    <property type="project" value="UniProtKB-SubCell"/>
</dbReference>
<dbReference type="GO" id="GO:0051301">
    <property type="term" value="P:cell division"/>
    <property type="evidence" value="ECO:0007669"/>
    <property type="project" value="UniProtKB-KW"/>
</dbReference>
<dbReference type="PIRSF" id="PIRSF003097">
    <property type="entry name" value="FtsX"/>
    <property type="match status" value="1"/>
</dbReference>
<evidence type="ECO:0000256" key="7">
    <source>
        <dbReference type="ARBA" id="ARBA00022618"/>
    </source>
</evidence>
<feature type="transmembrane region" description="Helical" evidence="13">
    <location>
        <begin position="263"/>
        <end position="289"/>
    </location>
</feature>
<comment type="function">
    <text evidence="12">Part of the ABC transporter FtsEX involved in asymmetric cellular division facilitating the initiation of sporulation.</text>
</comment>
<dbReference type="Pfam" id="PF02687">
    <property type="entry name" value="FtsX"/>
    <property type="match status" value="1"/>
</dbReference>
<dbReference type="PANTHER" id="PTHR47755:SF1">
    <property type="entry name" value="CELL DIVISION PROTEIN FTSX"/>
    <property type="match status" value="1"/>
</dbReference>
<feature type="transmembrane region" description="Helical" evidence="13">
    <location>
        <begin position="21"/>
        <end position="46"/>
    </location>
</feature>
<evidence type="ECO:0000256" key="11">
    <source>
        <dbReference type="ARBA" id="ARBA00023306"/>
    </source>
</evidence>
<evidence type="ECO:0000256" key="3">
    <source>
        <dbReference type="ARBA" id="ARBA00011160"/>
    </source>
</evidence>
<keyword evidence="5 12" id="KW-1003">Cell membrane</keyword>
<dbReference type="STRING" id="1838280.A6M21_00915"/>
<dbReference type="Pfam" id="PF18075">
    <property type="entry name" value="FtsX_ECD"/>
    <property type="match status" value="1"/>
</dbReference>
<dbReference type="InterPro" id="IPR004513">
    <property type="entry name" value="FtsX"/>
</dbReference>
<dbReference type="InterPro" id="IPR040690">
    <property type="entry name" value="FtsX_ECD"/>
</dbReference>
<accession>A0A1B7LBU2</accession>
<dbReference type="RefSeq" id="WP_066670242.1">
    <property type="nucleotide sequence ID" value="NZ_LYVF01000184.1"/>
</dbReference>
<evidence type="ECO:0000256" key="5">
    <source>
        <dbReference type="ARBA" id="ARBA00022475"/>
    </source>
</evidence>
<keyword evidence="11 12" id="KW-0131">Cell cycle</keyword>
<feature type="transmembrane region" description="Helical" evidence="13">
    <location>
        <begin position="168"/>
        <end position="193"/>
    </location>
</feature>
<keyword evidence="6" id="KW-0997">Cell inner membrane</keyword>
<keyword evidence="7 12" id="KW-0132">Cell division</keyword>
<evidence type="ECO:0000313" key="17">
    <source>
        <dbReference type="Proteomes" id="UP000078532"/>
    </source>
</evidence>
<evidence type="ECO:0000259" key="15">
    <source>
        <dbReference type="Pfam" id="PF18075"/>
    </source>
</evidence>
<dbReference type="Proteomes" id="UP000078532">
    <property type="component" value="Unassembled WGS sequence"/>
</dbReference>
<dbReference type="NCBIfam" id="NF038347">
    <property type="entry name" value="FtsX_Gpos"/>
    <property type="match status" value="1"/>
</dbReference>
<name>A0A1B7LBU2_9FIRM</name>
<evidence type="ECO:0000256" key="2">
    <source>
        <dbReference type="ARBA" id="ARBA00007379"/>
    </source>
</evidence>
<comment type="subcellular location">
    <subcellularLocation>
        <location evidence="1">Cell inner membrane</location>
        <topology evidence="1">Multi-pass membrane protein</topology>
    </subcellularLocation>
    <subcellularLocation>
        <location evidence="12">Cell membrane</location>
    </subcellularLocation>
</comment>
<keyword evidence="9 13" id="KW-1133">Transmembrane helix</keyword>
<dbReference type="Gene3D" id="3.30.70.3040">
    <property type="match status" value="1"/>
</dbReference>
<dbReference type="OrthoDB" id="9812531at2"/>
<evidence type="ECO:0000313" key="16">
    <source>
        <dbReference type="EMBL" id="OAT80206.1"/>
    </source>
</evidence>
<comment type="similarity">
    <text evidence="2 12">Belongs to the ABC-4 integral membrane protein family. FtsX subfamily.</text>
</comment>
<keyword evidence="8 13" id="KW-0812">Transmembrane</keyword>
<reference evidence="16 17" key="1">
    <citation type="submission" date="2016-04" db="EMBL/GenBank/DDBJ databases">
        <authorList>
            <person name="Evans L.H."/>
            <person name="Alamgir A."/>
            <person name="Owens N."/>
            <person name="Weber N.D."/>
            <person name="Virtaneva K."/>
            <person name="Barbian K."/>
            <person name="Babar A."/>
            <person name="Rosenke K."/>
        </authorList>
    </citation>
    <scope>NUCLEOTIDE SEQUENCE [LARGE SCALE GENOMIC DNA]</scope>
    <source>
        <strain evidence="16 17">LMa1</strain>
    </source>
</reference>
<evidence type="ECO:0000256" key="8">
    <source>
        <dbReference type="ARBA" id="ARBA00022692"/>
    </source>
</evidence>
<dbReference type="InterPro" id="IPR047590">
    <property type="entry name" value="FtsX_proteobact-type"/>
</dbReference>
<feature type="transmembrane region" description="Helical" evidence="13">
    <location>
        <begin position="214"/>
        <end position="243"/>
    </location>
</feature>
<sequence length="295" mass="32221">MRLSTIGYYFREAFSSLVRNSWLSLASVGTVTVSLLILGFSLLLVLNADRMAATLESSVEISAFLHSGVKQAQITSLEQEIKALPGVTEVRYVSKEQALTEMRQSFGQRKDILDGLDKDNPLPDAFRIKTQQAGQVPGVAAKIQTFSGVDEVRYGRGVVEKLLAVTHWIRVAGMAIMIALAAAAVFLISTTIRMSVFARRREISIMKFLGATNWFVRFPFLLEGMVLGLAGSLLAGLAVYFGYFSLARHVNETLPFIPLVTGMQYLLIMLGGLIALGLLIGALGSAISIRRFLNV</sequence>
<evidence type="ECO:0000259" key="14">
    <source>
        <dbReference type="Pfam" id="PF02687"/>
    </source>
</evidence>
<comment type="caution">
    <text evidence="16">The sequence shown here is derived from an EMBL/GenBank/DDBJ whole genome shotgun (WGS) entry which is preliminary data.</text>
</comment>
<evidence type="ECO:0000256" key="4">
    <source>
        <dbReference type="ARBA" id="ARBA00021907"/>
    </source>
</evidence>
<evidence type="ECO:0000256" key="13">
    <source>
        <dbReference type="SAM" id="Phobius"/>
    </source>
</evidence>
<dbReference type="AlphaFoldDB" id="A0A1B7LBU2"/>
<feature type="domain" description="FtsX extracellular" evidence="15">
    <location>
        <begin position="59"/>
        <end position="152"/>
    </location>
</feature>
<comment type="subunit">
    <text evidence="3">Forms a membrane-associated complex with FtsE.</text>
</comment>
<dbReference type="PANTHER" id="PTHR47755">
    <property type="entry name" value="CELL DIVISION PROTEIN FTSX"/>
    <property type="match status" value="1"/>
</dbReference>
<dbReference type="InterPro" id="IPR058204">
    <property type="entry name" value="FtsX_firmicutes-type"/>
</dbReference>
<evidence type="ECO:0000256" key="12">
    <source>
        <dbReference type="PIRNR" id="PIRNR003097"/>
    </source>
</evidence>